<dbReference type="InterPro" id="IPR000843">
    <property type="entry name" value="HTH_LacI"/>
</dbReference>
<dbReference type="RefSeq" id="WP_019400825.1">
    <property type="nucleotide sequence ID" value="NZ_JACIEN010000004.1"/>
</dbReference>
<evidence type="ECO:0000259" key="4">
    <source>
        <dbReference type="PROSITE" id="PS50932"/>
    </source>
</evidence>
<reference evidence="5 6" key="1">
    <citation type="submission" date="2020-08" db="EMBL/GenBank/DDBJ databases">
        <title>Genomic Encyclopedia of Type Strains, Phase IV (KMG-IV): sequencing the most valuable type-strain genomes for metagenomic binning, comparative biology and taxonomic classification.</title>
        <authorList>
            <person name="Goeker M."/>
        </authorList>
    </citation>
    <scope>NUCLEOTIDE SEQUENCE [LARGE SCALE GENOMIC DNA]</scope>
    <source>
        <strain evidence="5 6">DSM 103737</strain>
    </source>
</reference>
<evidence type="ECO:0000313" key="5">
    <source>
        <dbReference type="EMBL" id="MBB4018266.1"/>
    </source>
</evidence>
<dbReference type="PANTHER" id="PTHR30146:SF109">
    <property type="entry name" value="HTH-TYPE TRANSCRIPTIONAL REGULATOR GALS"/>
    <property type="match status" value="1"/>
</dbReference>
<dbReference type="SMART" id="SM00354">
    <property type="entry name" value="HTH_LACI"/>
    <property type="match status" value="1"/>
</dbReference>
<evidence type="ECO:0000256" key="2">
    <source>
        <dbReference type="ARBA" id="ARBA00023125"/>
    </source>
</evidence>
<dbReference type="Pfam" id="PF00356">
    <property type="entry name" value="LacI"/>
    <property type="match status" value="1"/>
</dbReference>
<dbReference type="Gene3D" id="1.10.260.40">
    <property type="entry name" value="lambda repressor-like DNA-binding domains"/>
    <property type="match status" value="1"/>
</dbReference>
<dbReference type="SUPFAM" id="SSF53822">
    <property type="entry name" value="Periplasmic binding protein-like I"/>
    <property type="match status" value="1"/>
</dbReference>
<dbReference type="AlphaFoldDB" id="A0A840C5S8"/>
<keyword evidence="3" id="KW-0804">Transcription</keyword>
<dbReference type="Pfam" id="PF13377">
    <property type="entry name" value="Peripla_BP_3"/>
    <property type="match status" value="1"/>
</dbReference>
<gene>
    <name evidence="5" type="ORF">GGR16_003313</name>
</gene>
<name>A0A840C5S8_9HYPH</name>
<evidence type="ECO:0000256" key="3">
    <source>
        <dbReference type="ARBA" id="ARBA00023163"/>
    </source>
</evidence>
<dbReference type="InterPro" id="IPR028082">
    <property type="entry name" value="Peripla_BP_I"/>
</dbReference>
<keyword evidence="2 5" id="KW-0238">DNA-binding</keyword>
<evidence type="ECO:0000313" key="6">
    <source>
        <dbReference type="Proteomes" id="UP000577362"/>
    </source>
</evidence>
<dbReference type="GO" id="GO:0003700">
    <property type="term" value="F:DNA-binding transcription factor activity"/>
    <property type="evidence" value="ECO:0007669"/>
    <property type="project" value="TreeGrafter"/>
</dbReference>
<accession>A0A840C5S8</accession>
<comment type="caution">
    <text evidence="5">The sequence shown here is derived from an EMBL/GenBank/DDBJ whole genome shotgun (WGS) entry which is preliminary data.</text>
</comment>
<evidence type="ECO:0000256" key="1">
    <source>
        <dbReference type="ARBA" id="ARBA00023015"/>
    </source>
</evidence>
<dbReference type="Gene3D" id="3.40.50.2300">
    <property type="match status" value="2"/>
</dbReference>
<dbReference type="CDD" id="cd01392">
    <property type="entry name" value="HTH_LacI"/>
    <property type="match status" value="1"/>
</dbReference>
<dbReference type="PROSITE" id="PS50932">
    <property type="entry name" value="HTH_LACI_2"/>
    <property type="match status" value="1"/>
</dbReference>
<keyword evidence="1" id="KW-0805">Transcription regulation</keyword>
<proteinExistence type="predicted"/>
<feature type="domain" description="HTH lacI-type" evidence="4">
    <location>
        <begin position="12"/>
        <end position="66"/>
    </location>
</feature>
<dbReference type="PANTHER" id="PTHR30146">
    <property type="entry name" value="LACI-RELATED TRANSCRIPTIONAL REPRESSOR"/>
    <property type="match status" value="1"/>
</dbReference>
<protein>
    <submittedName>
        <fullName evidence="5">DNA-binding LacI/PurR family transcriptional regulator</fullName>
    </submittedName>
</protein>
<keyword evidence="6" id="KW-1185">Reference proteome</keyword>
<dbReference type="CDD" id="cd06267">
    <property type="entry name" value="PBP1_LacI_sugar_binding-like"/>
    <property type="match status" value="1"/>
</dbReference>
<dbReference type="Proteomes" id="UP000577362">
    <property type="component" value="Unassembled WGS sequence"/>
</dbReference>
<dbReference type="InterPro" id="IPR046335">
    <property type="entry name" value="LacI/GalR-like_sensor"/>
</dbReference>
<dbReference type="InterPro" id="IPR010982">
    <property type="entry name" value="Lambda_DNA-bd_dom_sf"/>
</dbReference>
<dbReference type="GO" id="GO:0000976">
    <property type="term" value="F:transcription cis-regulatory region binding"/>
    <property type="evidence" value="ECO:0007669"/>
    <property type="project" value="TreeGrafter"/>
</dbReference>
<dbReference type="SUPFAM" id="SSF47413">
    <property type="entry name" value="lambda repressor-like DNA-binding domains"/>
    <property type="match status" value="1"/>
</dbReference>
<organism evidence="5 6">
    <name type="scientific">Chelatococcus caeni</name>
    <dbReference type="NCBI Taxonomy" id="1348468"/>
    <lineage>
        <taxon>Bacteria</taxon>
        <taxon>Pseudomonadati</taxon>
        <taxon>Pseudomonadota</taxon>
        <taxon>Alphaproteobacteria</taxon>
        <taxon>Hyphomicrobiales</taxon>
        <taxon>Chelatococcaceae</taxon>
        <taxon>Chelatococcus</taxon>
    </lineage>
</organism>
<sequence>MTDAASISARRPRQADIADRAGVSISTVSRVLANEPGISDSVRRHVLEVAEEIGYLARRQASGPGHQLVALVHAVQATADLSSFYDGVLRGLREAAEDAGMPLAVRLTYADAITREELERHLAEEGAGGLFLVGVDAPEATGRWLREAGIPVVLVNGADPGLQFDCVSPSNFYGARQATEILLAAGHRRLAYLTRSVRPTLRERIRGFEAAIAATPGARGTVVELKQGETGLQEGINTMKALIAEGTDVTAVLCLNDLIAVGAMEAAQRAGRRVPDDISFMGFDGLPCAAMASPRLATMDVPREKLGREALALMQARLASPHEPARQVLLAVRPQAGGSVAPPGS</sequence>
<dbReference type="EMBL" id="JACIEN010000004">
    <property type="protein sequence ID" value="MBB4018266.1"/>
    <property type="molecule type" value="Genomic_DNA"/>
</dbReference>